<dbReference type="EC" id="2.1.1.201" evidence="2"/>
<evidence type="ECO:0000313" key="2">
    <source>
        <dbReference type="EMBL" id="APV43497.1"/>
    </source>
</evidence>
<keyword evidence="3" id="KW-1185">Reference proteome</keyword>
<keyword evidence="2" id="KW-0489">Methyltransferase</keyword>
<dbReference type="AlphaFoldDB" id="A0A1P8F4T3"/>
<dbReference type="STRING" id="1839801.Dform_00134"/>
<dbReference type="KEGG" id="dfo:Dform_00134"/>
<dbReference type="PANTHER" id="PTHR43591:SF24">
    <property type="entry name" value="2-METHOXY-6-POLYPRENYL-1,4-BENZOQUINOL METHYLASE, MITOCHONDRIAL"/>
    <property type="match status" value="1"/>
</dbReference>
<dbReference type="Gene3D" id="3.40.50.150">
    <property type="entry name" value="Vaccinia Virus protein VP39"/>
    <property type="match status" value="1"/>
</dbReference>
<name>A0A1P8F4T3_9CHLR</name>
<dbReference type="GO" id="GO:0032259">
    <property type="term" value="P:methylation"/>
    <property type="evidence" value="ECO:0007669"/>
    <property type="project" value="UniProtKB-KW"/>
</dbReference>
<feature type="domain" description="Methyltransferase" evidence="1">
    <location>
        <begin position="49"/>
        <end position="142"/>
    </location>
</feature>
<dbReference type="EC" id="2.1.1.163" evidence="2"/>
<dbReference type="GO" id="GO:0043770">
    <property type="term" value="F:demethylmenaquinone methyltransferase activity"/>
    <property type="evidence" value="ECO:0007669"/>
    <property type="project" value="UniProtKB-EC"/>
</dbReference>
<dbReference type="GO" id="GO:0008425">
    <property type="term" value="F:2-methoxy-6-polyprenyl-1,4-benzoquinol methyltransferase activity"/>
    <property type="evidence" value="ECO:0007669"/>
    <property type="project" value="UniProtKB-EC"/>
</dbReference>
<accession>A0A1P8F4T3</accession>
<dbReference type="Proteomes" id="UP000185934">
    <property type="component" value="Chromosome"/>
</dbReference>
<keyword evidence="2" id="KW-0808">Transferase</keyword>
<sequence length="207" mass="23189">MPETISAHEDYNKKFFAGVAPFYDLLRFVFPPLRRKAASFLCAPRGSKIIDVATGTGDQAAEFARRRYSVTGVDLSGAMLERARHRIKPGLKLEFTQANAACLPFGDNSFDGSSISLALHDMPREIEVQVLKEMRRVTRGRGEILIVEYADLSKGIKSVLNSLIRLYESKYYRDFARRDLGKLLADAGLTIRRQKNIMGIFRAVVAG</sequence>
<evidence type="ECO:0000259" key="1">
    <source>
        <dbReference type="Pfam" id="PF13649"/>
    </source>
</evidence>
<dbReference type="CDD" id="cd02440">
    <property type="entry name" value="AdoMet_MTases"/>
    <property type="match status" value="1"/>
</dbReference>
<gene>
    <name evidence="2" type="primary">ubiE</name>
    <name evidence="2" type="ORF">Dform_00134</name>
</gene>
<dbReference type="InterPro" id="IPR041698">
    <property type="entry name" value="Methyltransf_25"/>
</dbReference>
<reference evidence="3" key="1">
    <citation type="submission" date="2016-11" db="EMBL/GenBank/DDBJ databases">
        <title>Dehalogenimonas formicexedens sp. nov., a chlorinated alkane respiring bacterium isolated from contaminated groundwater.</title>
        <authorList>
            <person name="Key T.A."/>
            <person name="Bowman K.S."/>
            <person name="Lee I."/>
            <person name="Chun J."/>
            <person name="Albuquerque L."/>
            <person name="da Costa M.S."/>
            <person name="Rainey F.A."/>
            <person name="Moe W.M."/>
        </authorList>
    </citation>
    <scope>NUCLEOTIDE SEQUENCE [LARGE SCALE GENOMIC DNA]</scope>
    <source>
        <strain evidence="3">NSZ-14</strain>
    </source>
</reference>
<organism evidence="2 3">
    <name type="scientific">Dehalogenimonas formicexedens</name>
    <dbReference type="NCBI Taxonomy" id="1839801"/>
    <lineage>
        <taxon>Bacteria</taxon>
        <taxon>Bacillati</taxon>
        <taxon>Chloroflexota</taxon>
        <taxon>Dehalococcoidia</taxon>
        <taxon>Dehalococcoidales</taxon>
        <taxon>Dehalococcoidaceae</taxon>
        <taxon>Dehalogenimonas</taxon>
    </lineage>
</organism>
<dbReference type="InterPro" id="IPR029063">
    <property type="entry name" value="SAM-dependent_MTases_sf"/>
</dbReference>
<evidence type="ECO:0000313" key="3">
    <source>
        <dbReference type="Proteomes" id="UP000185934"/>
    </source>
</evidence>
<dbReference type="Pfam" id="PF13649">
    <property type="entry name" value="Methyltransf_25"/>
    <property type="match status" value="1"/>
</dbReference>
<dbReference type="SUPFAM" id="SSF53335">
    <property type="entry name" value="S-adenosyl-L-methionine-dependent methyltransferases"/>
    <property type="match status" value="1"/>
</dbReference>
<dbReference type="EMBL" id="CP018258">
    <property type="protein sequence ID" value="APV43497.1"/>
    <property type="molecule type" value="Genomic_DNA"/>
</dbReference>
<dbReference type="PANTHER" id="PTHR43591">
    <property type="entry name" value="METHYLTRANSFERASE"/>
    <property type="match status" value="1"/>
</dbReference>
<protein>
    <submittedName>
        <fullName evidence="2">Demethylmenaquinone methyltransferase / 2-methoxy-6-polyprenyl-1,4-benzoquinol methylase</fullName>
        <ecNumber evidence="2">2.1.1.163</ecNumber>
        <ecNumber evidence="2">2.1.1.201</ecNumber>
    </submittedName>
</protein>
<proteinExistence type="predicted"/>